<sequence>MARYIDVHPENPQPRVIEQLVALLKDDALIALPTDSGYALVSRLDNHAGKDRILNIRDLDDKHHFTLLCKDFSQLGQFVKVDNHVFRSVKGVTPGPYTFVLEATREVPRRLMHPKKKTVGVRIPDHAIVHALVDAMGEPLMASTLILPGEEEPRSMGWDIKEELDHLVEAVVEAGECPATPTTVVDYSDGTPVVVRRGAGDPDRFEA</sequence>
<dbReference type="PANTHER" id="PTHR42828:SF3">
    <property type="entry name" value="THREONYLCARBAMOYL-AMP SYNTHASE"/>
    <property type="match status" value="1"/>
</dbReference>
<gene>
    <name evidence="2" type="ORF">D4739_02605</name>
</gene>
<dbReference type="InterPro" id="IPR006070">
    <property type="entry name" value="Sua5-like_dom"/>
</dbReference>
<name>A0A3A5H5M3_9ACTN</name>
<dbReference type="RefSeq" id="WP_120059121.1">
    <property type="nucleotide sequence ID" value="NZ_QYRP01000002.1"/>
</dbReference>
<dbReference type="SUPFAM" id="SSF55821">
    <property type="entry name" value="YrdC/RibB"/>
    <property type="match status" value="1"/>
</dbReference>
<dbReference type="AlphaFoldDB" id="A0A3A5H5M3"/>
<dbReference type="Pfam" id="PF01300">
    <property type="entry name" value="Sua5_yciO_yrdC"/>
    <property type="match status" value="1"/>
</dbReference>
<evidence type="ECO:0000313" key="3">
    <source>
        <dbReference type="Proteomes" id="UP000276542"/>
    </source>
</evidence>
<evidence type="ECO:0000313" key="2">
    <source>
        <dbReference type="EMBL" id="RJS45221.1"/>
    </source>
</evidence>
<dbReference type="PROSITE" id="PS51163">
    <property type="entry name" value="YRDC"/>
    <property type="match status" value="1"/>
</dbReference>
<dbReference type="PANTHER" id="PTHR42828">
    <property type="entry name" value="DHBP SYNTHASE RIBB-LIKE ALPHA/BETA DOMAIN-CONTAINING PROTEIN"/>
    <property type="match status" value="1"/>
</dbReference>
<dbReference type="InterPro" id="IPR017945">
    <property type="entry name" value="DHBP_synth_RibB-like_a/b_dom"/>
</dbReference>
<dbReference type="EMBL" id="QYRP01000002">
    <property type="protein sequence ID" value="RJS45221.1"/>
    <property type="molecule type" value="Genomic_DNA"/>
</dbReference>
<organism evidence="2 3">
    <name type="scientific">Nocardioides cavernaquae</name>
    <dbReference type="NCBI Taxonomy" id="2321396"/>
    <lineage>
        <taxon>Bacteria</taxon>
        <taxon>Bacillati</taxon>
        <taxon>Actinomycetota</taxon>
        <taxon>Actinomycetes</taxon>
        <taxon>Propionibacteriales</taxon>
        <taxon>Nocardioidaceae</taxon>
        <taxon>Nocardioides</taxon>
    </lineage>
</organism>
<dbReference type="OrthoDB" id="9781656at2"/>
<dbReference type="NCBIfam" id="TIGR00057">
    <property type="entry name" value="L-threonylcarbamoyladenylate synthase"/>
    <property type="match status" value="1"/>
</dbReference>
<proteinExistence type="predicted"/>
<comment type="caution">
    <text evidence="2">The sequence shown here is derived from an EMBL/GenBank/DDBJ whole genome shotgun (WGS) entry which is preliminary data.</text>
</comment>
<reference evidence="3" key="1">
    <citation type="submission" date="2018-09" db="EMBL/GenBank/DDBJ databases">
        <authorList>
            <person name="Zhu H."/>
        </authorList>
    </citation>
    <scope>NUCLEOTIDE SEQUENCE [LARGE SCALE GENOMIC DNA]</scope>
    <source>
        <strain evidence="3">K1W22B-1</strain>
    </source>
</reference>
<accession>A0A3A5H5M3</accession>
<feature type="domain" description="YrdC-like" evidence="1">
    <location>
        <begin position="14"/>
        <end position="200"/>
    </location>
</feature>
<dbReference type="InterPro" id="IPR052532">
    <property type="entry name" value="SUA5_domain"/>
</dbReference>
<evidence type="ECO:0000259" key="1">
    <source>
        <dbReference type="PROSITE" id="PS51163"/>
    </source>
</evidence>
<dbReference type="GO" id="GO:0003725">
    <property type="term" value="F:double-stranded RNA binding"/>
    <property type="evidence" value="ECO:0007669"/>
    <property type="project" value="InterPro"/>
</dbReference>
<dbReference type="Gene3D" id="3.90.870.10">
    <property type="entry name" value="DHBP synthase"/>
    <property type="match status" value="1"/>
</dbReference>
<dbReference type="Proteomes" id="UP000276542">
    <property type="component" value="Unassembled WGS sequence"/>
</dbReference>
<protein>
    <submittedName>
        <fullName evidence="2">Threonylcarbamoyl-AMP synthase</fullName>
    </submittedName>
</protein>
<keyword evidence="3" id="KW-1185">Reference proteome</keyword>